<feature type="region of interest" description="Disordered" evidence="1">
    <location>
        <begin position="945"/>
        <end position="997"/>
    </location>
</feature>
<evidence type="ECO:0000256" key="1">
    <source>
        <dbReference type="SAM" id="MobiDB-lite"/>
    </source>
</evidence>
<feature type="compositionally biased region" description="Basic residues" evidence="1">
    <location>
        <begin position="660"/>
        <end position="673"/>
    </location>
</feature>
<feature type="compositionally biased region" description="Basic and acidic residues" evidence="1">
    <location>
        <begin position="369"/>
        <end position="417"/>
    </location>
</feature>
<feature type="compositionally biased region" description="Low complexity" evidence="1">
    <location>
        <begin position="139"/>
        <end position="155"/>
    </location>
</feature>
<dbReference type="OrthoDB" id="2556125at2759"/>
<proteinExistence type="predicted"/>
<keyword evidence="3" id="KW-1185">Reference proteome</keyword>
<feature type="compositionally biased region" description="Basic and acidic residues" evidence="1">
    <location>
        <begin position="496"/>
        <end position="646"/>
    </location>
</feature>
<feature type="compositionally biased region" description="Pro residues" evidence="1">
    <location>
        <begin position="765"/>
        <end position="775"/>
    </location>
</feature>
<feature type="region of interest" description="Disordered" evidence="1">
    <location>
        <begin position="1232"/>
        <end position="1279"/>
    </location>
</feature>
<feature type="compositionally biased region" description="Basic and acidic residues" evidence="1">
    <location>
        <begin position="243"/>
        <end position="255"/>
    </location>
</feature>
<dbReference type="STRING" id="1230383.A0A1M8AAK9"/>
<feature type="region of interest" description="Disordered" evidence="1">
    <location>
        <begin position="496"/>
        <end position="834"/>
    </location>
</feature>
<protein>
    <submittedName>
        <fullName evidence="2">Uncharacterized protein</fullName>
    </submittedName>
</protein>
<feature type="region of interest" description="Disordered" evidence="1">
    <location>
        <begin position="1"/>
        <end position="174"/>
    </location>
</feature>
<feature type="region of interest" description="Disordered" evidence="1">
    <location>
        <begin position="210"/>
        <end position="417"/>
    </location>
</feature>
<feature type="region of interest" description="Disordered" evidence="1">
    <location>
        <begin position="862"/>
        <end position="906"/>
    </location>
</feature>
<dbReference type="OMA" id="RHMANDD"/>
<dbReference type="PANTHER" id="PTHR23159">
    <property type="entry name" value="CENTROSOMAL PROTEIN 2"/>
    <property type="match status" value="1"/>
</dbReference>
<feature type="compositionally biased region" description="Polar residues" evidence="1">
    <location>
        <begin position="38"/>
        <end position="49"/>
    </location>
</feature>
<name>A0A1M8AAK9_MALS4</name>
<dbReference type="Proteomes" id="UP000186303">
    <property type="component" value="Chromosome 6"/>
</dbReference>
<sequence>MAFALPRKSRGDRAMPSPGPSTLDRAHELKSVLDASSYRPSQPVPSSTPHVGRRPQAFAQDVSTSLTPSTPRRALRPYGEFPAPNWSASRQSASSTGATTPVRSRRAPAPMTILDDDDADRDAPTASFARDYVEAPSSRQPFAPTRPPAAARAASPPKPMLAQAPLSPVSSTDDPLLLNEPARLDLSMQAAQGDASLLAMVRRFEREDLGLTSTTATPRKRPLSSWRDDTPRRTRPSSTLTPHRTDARTRTRRPADGASTPSLYDRSLGVSERLARLRSPDKARHSPMPPEASAHSPAPTWAPDWEPSMSRTMELDEAPALDVPEMGPIPEAEAEPEDLAWASRRPEDETPWDPAWQPGHELAEDVQAEDWREVERQDAERAEQAEAEREAQRLEAERAEAERAEAEQAEAERLEAERLEAERLEAERLEAERLEAERLEAERLEAERREAERREAERREAERREAERREAARLEAERLEAERLEAERLEAERLEAERREAERREAARLETERRKAEQLKVQRREAEQREAERREAERREAERRETERLDAQRREAERREAERREAERREAERREIERREAERREAERREIERREAEQAEAERLEAERLEAEQAEAERLEAERREAERADAEPFEFERLEAEKADAEQSSTQALLEPARAHSRPKPSRPRSRSRLPTPSTSYSAHAWFERPAPTTRQSNSAPRRRPRPSQEPVYMDFEHAMDEGPALPTSPSPRRTAKDEALYDTSWFERAGPSHETSYTTRTRTPPPESLPWPPSTSAAAQIEHETPTDELASDGADGQLDAPVPATAPGDTAWLDAPTEDAAPAVSGPAELDSDDMVDEALEETLEGIEALEDELRHMANDDVPWPRPEASSEARDTPLHLDELQMEEAPPAPTSPAPRARTPVPHAVSLEGARARRTPSPTKSVKAQRVPLVDVSPVRARAALRPHVRSAQPSPAVRRPADAGARRAASVPPAAPDSPPRAPPLPAAPAVDEPSLSDLSANLSASLASRAMMLARPYPTSCIEVSSLNPVAAARAAAILKVHHQYIQEGYLNDEPLYPPLPGDDSQTLPALLDAAEQALRPATHPLRAQARAGLWTNEAWAQLDFHFRAHLRATDTADVDVDVDEVIVAFLEALGLEPDDLQGAWSLARLYARVPALQARYLRERELDAAEAMRERSFHWLSQRTKRTCDVALGEGDAPGTDAAGPPSKRARPASPLWTRLWGWVAGRPTPLAGAPAHAPSPAPAPVVAPTRPRPRSRLPRPRAGLSTPGRRGAPA</sequence>
<gene>
    <name evidence="2" type="ORF">MSYG_3573</name>
</gene>
<evidence type="ECO:0000313" key="2">
    <source>
        <dbReference type="EMBL" id="SHO79224.1"/>
    </source>
</evidence>
<feature type="region of interest" description="Disordered" evidence="1">
    <location>
        <begin position="1196"/>
        <end position="1217"/>
    </location>
</feature>
<dbReference type="VEuPathDB" id="FungiDB:MSYG_3573"/>
<organism evidence="2 3">
    <name type="scientific">Malassezia sympodialis (strain ATCC 42132)</name>
    <name type="common">Atopic eczema-associated yeast</name>
    <dbReference type="NCBI Taxonomy" id="1230383"/>
    <lineage>
        <taxon>Eukaryota</taxon>
        <taxon>Fungi</taxon>
        <taxon>Dikarya</taxon>
        <taxon>Basidiomycota</taxon>
        <taxon>Ustilaginomycotina</taxon>
        <taxon>Malasseziomycetes</taxon>
        <taxon>Malasseziales</taxon>
        <taxon>Malasseziaceae</taxon>
        <taxon>Malassezia</taxon>
    </lineage>
</organism>
<feature type="compositionally biased region" description="Basic and acidic residues" evidence="1">
    <location>
        <begin position="273"/>
        <end position="284"/>
    </location>
</feature>
<feature type="region of interest" description="Disordered" evidence="1">
    <location>
        <begin position="431"/>
        <end position="466"/>
    </location>
</feature>
<feature type="compositionally biased region" description="Pro residues" evidence="1">
    <location>
        <begin position="975"/>
        <end position="989"/>
    </location>
</feature>
<evidence type="ECO:0000313" key="3">
    <source>
        <dbReference type="Proteomes" id="UP000186303"/>
    </source>
</evidence>
<dbReference type="AlphaFoldDB" id="A0A1M8AAK9"/>
<feature type="compositionally biased region" description="Polar residues" evidence="1">
    <location>
        <begin position="86"/>
        <end position="102"/>
    </location>
</feature>
<feature type="compositionally biased region" description="Basic and acidic residues" evidence="1">
    <location>
        <begin position="872"/>
        <end position="885"/>
    </location>
</feature>
<dbReference type="PANTHER" id="PTHR23159:SF31">
    <property type="entry name" value="CENTROSOME-ASSOCIATED PROTEIN CEP250 ISOFORM X1"/>
    <property type="match status" value="1"/>
</dbReference>
<feature type="compositionally biased region" description="Polar residues" evidence="1">
    <location>
        <begin position="61"/>
        <end position="70"/>
    </location>
</feature>
<dbReference type="EMBL" id="LT671826">
    <property type="protein sequence ID" value="SHO79224.1"/>
    <property type="molecule type" value="Genomic_DNA"/>
</dbReference>
<reference evidence="3" key="1">
    <citation type="journal article" date="2017" name="Nucleic Acids Res.">
        <title>Proteogenomics produces comprehensive and highly accurate protein-coding gene annotation in a complete genome assembly of Malassezia sympodialis.</title>
        <authorList>
            <person name="Zhu Y."/>
            <person name="Engstroem P.G."/>
            <person name="Tellgren-Roth C."/>
            <person name="Baudo C.D."/>
            <person name="Kennell J.C."/>
            <person name="Sun S."/>
            <person name="Billmyre R.B."/>
            <person name="Schroeder M.S."/>
            <person name="Andersson A."/>
            <person name="Holm T."/>
            <person name="Sigurgeirsson B."/>
            <person name="Wu G."/>
            <person name="Sankaranarayanan S.R."/>
            <person name="Siddharthan R."/>
            <person name="Sanyal K."/>
            <person name="Lundeberg J."/>
            <person name="Nystedt B."/>
            <person name="Boekhout T."/>
            <person name="Dawson T.L. Jr."/>
            <person name="Heitman J."/>
            <person name="Scheynius A."/>
            <person name="Lehtioe J."/>
        </authorList>
    </citation>
    <scope>NUCLEOTIDE SEQUENCE [LARGE SCALE GENOMIC DNA]</scope>
    <source>
        <strain evidence="3">ATCC 42132</strain>
    </source>
</reference>
<accession>A0A1M8AAK9</accession>